<feature type="transmembrane region" description="Helical" evidence="1">
    <location>
        <begin position="12"/>
        <end position="31"/>
    </location>
</feature>
<dbReference type="InParanoid" id="A0A395JGQ9"/>
<dbReference type="InterPro" id="IPR024399">
    <property type="entry name" value="DUF2628"/>
</dbReference>
<keyword evidence="3" id="KW-1185">Reference proteome</keyword>
<evidence type="ECO:0000313" key="3">
    <source>
        <dbReference type="Proteomes" id="UP000253083"/>
    </source>
</evidence>
<dbReference type="Proteomes" id="UP000253083">
    <property type="component" value="Unassembled WGS sequence"/>
</dbReference>
<dbReference type="EMBL" id="QNRT01000018">
    <property type="protein sequence ID" value="RBP45614.1"/>
    <property type="molecule type" value="Genomic_DNA"/>
</dbReference>
<proteinExistence type="predicted"/>
<keyword evidence="1" id="KW-1133">Transmembrane helix</keyword>
<feature type="transmembrane region" description="Helical" evidence="1">
    <location>
        <begin position="38"/>
        <end position="56"/>
    </location>
</feature>
<evidence type="ECO:0000313" key="2">
    <source>
        <dbReference type="EMBL" id="RBP45614.1"/>
    </source>
</evidence>
<protein>
    <submittedName>
        <fullName evidence="2">Uncharacterized protein DUF2628</fullName>
    </submittedName>
</protein>
<comment type="caution">
    <text evidence="2">The sequence shown here is derived from an EMBL/GenBank/DDBJ whole genome shotgun (WGS) entry which is preliminary data.</text>
</comment>
<reference evidence="2 3" key="1">
    <citation type="submission" date="2018-06" db="EMBL/GenBank/DDBJ databases">
        <title>Genomic Encyclopedia of Type Strains, Phase IV (KMG-IV): sequencing the most valuable type-strain genomes for metagenomic binning, comparative biology and taxonomic classification.</title>
        <authorList>
            <person name="Goeker M."/>
        </authorList>
    </citation>
    <scope>NUCLEOTIDE SEQUENCE [LARGE SCALE GENOMIC DNA]</scope>
    <source>
        <strain evidence="2 3">DSM 24032</strain>
    </source>
</reference>
<keyword evidence="1" id="KW-0812">Transmembrane</keyword>
<dbReference type="Pfam" id="PF10947">
    <property type="entry name" value="DUF2628"/>
    <property type="match status" value="1"/>
</dbReference>
<dbReference type="RefSeq" id="WP_113956055.1">
    <property type="nucleotide sequence ID" value="NZ_QNRT01000018.1"/>
</dbReference>
<accession>A0A395JGQ9</accession>
<evidence type="ECO:0000256" key="1">
    <source>
        <dbReference type="SAM" id="Phobius"/>
    </source>
</evidence>
<dbReference type="AlphaFoldDB" id="A0A395JGQ9"/>
<gene>
    <name evidence="2" type="ORF">DFR28_1183</name>
</gene>
<organism evidence="2 3">
    <name type="scientific">Arenicella xantha</name>
    <dbReference type="NCBI Taxonomy" id="644221"/>
    <lineage>
        <taxon>Bacteria</taxon>
        <taxon>Pseudomonadati</taxon>
        <taxon>Pseudomonadota</taxon>
        <taxon>Gammaproteobacteria</taxon>
        <taxon>Arenicellales</taxon>
        <taxon>Arenicellaceae</taxon>
        <taxon>Arenicella</taxon>
    </lineage>
</organism>
<sequence length="120" mass="13830">MKYDVYSKSDDCALAIPTGFNFFAFLFHWCWLIALRMYLFALIFILLVFSAILLSEYLEAKAFAYLSFIAWLALGLYGNKLRAWHLRYRGYKKVASIEAPNPEKAVQSVLGNFSAQKPNK</sequence>
<feature type="transmembrane region" description="Helical" evidence="1">
    <location>
        <begin position="62"/>
        <end position="79"/>
    </location>
</feature>
<name>A0A395JGQ9_9GAMM</name>
<keyword evidence="1" id="KW-0472">Membrane</keyword>